<sequence length="451" mass="46960">MAERIAVKFVILTLLVASPLGSTGFTSFSYGVSDPNTGDFKDQQERREGSNVVGKYSLIDADGTKRIVEYSASDETGFKAVVLKERAGVGPGVPGSFGHGGLVHGGVVSRHFEHPGGAEGAGHVHHPTPVAGSPLLHVNHPGILVGPLPHGIHNRLPYANPPESRALSQEGVGYGYGAPLAGGLTGNPVGTLPRRPLPAISHYSHTIVHDVRPYRGPYAGAPGGYNAYDRYGAQAPSAHDDAHSQGVLAQGVLNPSQTHGPFVPPSPQQGLISYPAHGHFGLPAHNRLTVPQSHGVLFSPQTQPGPPLANRVFTSFITHPGQVPLANGPIGPSPPYIGLPSSVSYGGLTYPLAHGVLLSPLAPGGLPPPLAHGGLPNTLPQGGLDNALNQNQPLGQGDPRHAGPRSPFFNGPLAQGGLPHSALAESPVSQRTETQERSEPSLERQQPHEFQ</sequence>
<protein>
    <submittedName>
        <fullName evidence="1">Uncharacterized protein</fullName>
    </submittedName>
</protein>
<proteinExistence type="predicted"/>
<accession>A0ACC1DE55</accession>
<dbReference type="Proteomes" id="UP000824533">
    <property type="component" value="Linkage Group LG04"/>
</dbReference>
<keyword evidence="2" id="KW-1185">Reference proteome</keyword>
<gene>
    <name evidence="1" type="ORF">K1T71_002828</name>
</gene>
<comment type="caution">
    <text evidence="1">The sequence shown here is derived from an EMBL/GenBank/DDBJ whole genome shotgun (WGS) entry which is preliminary data.</text>
</comment>
<dbReference type="EMBL" id="CM034390">
    <property type="protein sequence ID" value="KAJ0182106.1"/>
    <property type="molecule type" value="Genomic_DNA"/>
</dbReference>
<name>A0ACC1DE55_9NEOP</name>
<organism evidence="1 2">
    <name type="scientific">Dendrolimus kikuchii</name>
    <dbReference type="NCBI Taxonomy" id="765133"/>
    <lineage>
        <taxon>Eukaryota</taxon>
        <taxon>Metazoa</taxon>
        <taxon>Ecdysozoa</taxon>
        <taxon>Arthropoda</taxon>
        <taxon>Hexapoda</taxon>
        <taxon>Insecta</taxon>
        <taxon>Pterygota</taxon>
        <taxon>Neoptera</taxon>
        <taxon>Endopterygota</taxon>
        <taxon>Lepidoptera</taxon>
        <taxon>Glossata</taxon>
        <taxon>Ditrysia</taxon>
        <taxon>Bombycoidea</taxon>
        <taxon>Lasiocampidae</taxon>
        <taxon>Dendrolimus</taxon>
    </lineage>
</organism>
<evidence type="ECO:0000313" key="1">
    <source>
        <dbReference type="EMBL" id="KAJ0182106.1"/>
    </source>
</evidence>
<evidence type="ECO:0000313" key="2">
    <source>
        <dbReference type="Proteomes" id="UP000824533"/>
    </source>
</evidence>
<reference evidence="1 2" key="1">
    <citation type="journal article" date="2021" name="Front. Genet.">
        <title>Chromosome-Level Genome Assembly Reveals Significant Gene Expansion in the Toll and IMD Signaling Pathways of Dendrolimus kikuchii.</title>
        <authorList>
            <person name="Zhou J."/>
            <person name="Wu P."/>
            <person name="Xiong Z."/>
            <person name="Liu N."/>
            <person name="Zhao N."/>
            <person name="Ji M."/>
            <person name="Qiu Y."/>
            <person name="Yang B."/>
        </authorList>
    </citation>
    <scope>NUCLEOTIDE SEQUENCE [LARGE SCALE GENOMIC DNA]</scope>
    <source>
        <strain evidence="1">Ann1</strain>
    </source>
</reference>